<keyword evidence="1" id="KW-0472">Membrane</keyword>
<sequence>MGPQPAPPPTPDPSAAAAAAAAAAGRRLARFGWCHLVPGGWACAWAWHLLFTTGGEPLNALRQPGHAIIWFAAIVWLAVLVVLAAGTTAVLAGAVKIHLGMAGSVAAAERGAATIAFMFVALEVGFWAFLACLVTVPGVYARGSGVRLPGGP</sequence>
<accession>A0A6J4NN93</accession>
<proteinExistence type="predicted"/>
<evidence type="ECO:0000256" key="1">
    <source>
        <dbReference type="SAM" id="Phobius"/>
    </source>
</evidence>
<feature type="non-terminal residue" evidence="2">
    <location>
        <position position="152"/>
    </location>
</feature>
<feature type="transmembrane region" description="Helical" evidence="1">
    <location>
        <begin position="115"/>
        <end position="140"/>
    </location>
</feature>
<keyword evidence="1" id="KW-0812">Transmembrane</keyword>
<organism evidence="2">
    <name type="scientific">uncultured Phycisphaerae bacterium</name>
    <dbReference type="NCBI Taxonomy" id="904963"/>
    <lineage>
        <taxon>Bacteria</taxon>
        <taxon>Pseudomonadati</taxon>
        <taxon>Planctomycetota</taxon>
        <taxon>Phycisphaerae</taxon>
        <taxon>environmental samples</taxon>
    </lineage>
</organism>
<dbReference type="AlphaFoldDB" id="A0A6J4NN93"/>
<reference evidence="2" key="1">
    <citation type="submission" date="2020-02" db="EMBL/GenBank/DDBJ databases">
        <authorList>
            <person name="Meier V. D."/>
        </authorList>
    </citation>
    <scope>NUCLEOTIDE SEQUENCE</scope>
    <source>
        <strain evidence="2">AVDCRST_MAG64</strain>
    </source>
</reference>
<keyword evidence="1" id="KW-1133">Transmembrane helix</keyword>
<evidence type="ECO:0000313" key="2">
    <source>
        <dbReference type="EMBL" id="CAA9392466.1"/>
    </source>
</evidence>
<feature type="transmembrane region" description="Helical" evidence="1">
    <location>
        <begin position="67"/>
        <end position="94"/>
    </location>
</feature>
<protein>
    <submittedName>
        <fullName evidence="2">Uncharacterized protein</fullName>
    </submittedName>
</protein>
<feature type="transmembrane region" description="Helical" evidence="1">
    <location>
        <begin position="28"/>
        <end position="47"/>
    </location>
</feature>
<gene>
    <name evidence="2" type="ORF">AVDCRST_MAG64-1240</name>
</gene>
<name>A0A6J4NN93_9BACT</name>
<dbReference type="EMBL" id="CADCUQ010000287">
    <property type="protein sequence ID" value="CAA9392466.1"/>
    <property type="molecule type" value="Genomic_DNA"/>
</dbReference>